<gene>
    <name evidence="1" type="ORF">CRG98_049374</name>
</gene>
<reference evidence="1 2" key="1">
    <citation type="submission" date="2017-11" db="EMBL/GenBank/DDBJ databases">
        <title>De-novo sequencing of pomegranate (Punica granatum L.) genome.</title>
        <authorList>
            <person name="Akparov Z."/>
            <person name="Amiraslanov A."/>
            <person name="Hajiyeva S."/>
            <person name="Abbasov M."/>
            <person name="Kaur K."/>
            <person name="Hamwieh A."/>
            <person name="Solovyev V."/>
            <person name="Salamov A."/>
            <person name="Braich B."/>
            <person name="Kosarev P."/>
            <person name="Mahmoud A."/>
            <person name="Hajiyev E."/>
            <person name="Babayeva S."/>
            <person name="Izzatullayeva V."/>
            <person name="Mammadov A."/>
            <person name="Mammadov A."/>
            <person name="Sharifova S."/>
            <person name="Ojaghi J."/>
            <person name="Eynullazada K."/>
            <person name="Bayramov B."/>
            <person name="Abdulazimova A."/>
            <person name="Shahmuradov I."/>
        </authorList>
    </citation>
    <scope>NUCLEOTIDE SEQUENCE [LARGE SCALE GENOMIC DNA]</scope>
    <source>
        <strain evidence="2">cv. AG2017</strain>
        <tissue evidence="1">Leaf</tissue>
    </source>
</reference>
<organism evidence="1 2">
    <name type="scientific">Punica granatum</name>
    <name type="common">Pomegranate</name>
    <dbReference type="NCBI Taxonomy" id="22663"/>
    <lineage>
        <taxon>Eukaryota</taxon>
        <taxon>Viridiplantae</taxon>
        <taxon>Streptophyta</taxon>
        <taxon>Embryophyta</taxon>
        <taxon>Tracheophyta</taxon>
        <taxon>Spermatophyta</taxon>
        <taxon>Magnoliopsida</taxon>
        <taxon>eudicotyledons</taxon>
        <taxon>Gunneridae</taxon>
        <taxon>Pentapetalae</taxon>
        <taxon>rosids</taxon>
        <taxon>malvids</taxon>
        <taxon>Myrtales</taxon>
        <taxon>Lythraceae</taxon>
        <taxon>Punica</taxon>
    </lineage>
</organism>
<proteinExistence type="predicted"/>
<dbReference type="EMBL" id="PGOL01039022">
    <property type="protein sequence ID" value="PKI18352.1"/>
    <property type="molecule type" value="Genomic_DNA"/>
</dbReference>
<evidence type="ECO:0000313" key="2">
    <source>
        <dbReference type="Proteomes" id="UP000233551"/>
    </source>
</evidence>
<protein>
    <submittedName>
        <fullName evidence="1">Uncharacterized protein</fullName>
    </submittedName>
</protein>
<keyword evidence="2" id="KW-1185">Reference proteome</keyword>
<comment type="caution">
    <text evidence="1">The sequence shown here is derived from an EMBL/GenBank/DDBJ whole genome shotgun (WGS) entry which is preliminary data.</text>
</comment>
<feature type="non-terminal residue" evidence="1">
    <location>
        <position position="1"/>
    </location>
</feature>
<accession>A0A2I0HEX1</accession>
<name>A0A2I0HEX1_PUNGR</name>
<sequence length="86" mass="9629">RDSTRDDLYVPAKFGLEKKTRGTAWGRRLGVVHSSLEGEEPTAWGRPFEPRVEPWLGIEPRLDGLAWLGCGSHSVERKAGKCLKLN</sequence>
<evidence type="ECO:0000313" key="1">
    <source>
        <dbReference type="EMBL" id="PKI18352.1"/>
    </source>
</evidence>
<dbReference type="AlphaFoldDB" id="A0A2I0HEX1"/>
<dbReference type="Proteomes" id="UP000233551">
    <property type="component" value="Unassembled WGS sequence"/>
</dbReference>